<evidence type="ECO:0000256" key="4">
    <source>
        <dbReference type="ARBA" id="ARBA00022679"/>
    </source>
</evidence>
<comment type="catalytic activity">
    <reaction evidence="2">
        <text>4-amino-2-methyl-5-(phosphooxymethyl)pyrimidine + ATP = 4-amino-2-methyl-5-(diphosphooxymethyl)pyrimidine + ADP</text>
        <dbReference type="Rhea" id="RHEA:19893"/>
        <dbReference type="ChEBI" id="CHEBI:30616"/>
        <dbReference type="ChEBI" id="CHEBI:57841"/>
        <dbReference type="ChEBI" id="CHEBI:58354"/>
        <dbReference type="ChEBI" id="CHEBI:456216"/>
        <dbReference type="EC" id="2.7.4.7"/>
    </reaction>
</comment>
<dbReference type="FunFam" id="3.40.1190.20:FF:000003">
    <property type="entry name" value="Phosphomethylpyrimidine kinase ThiD"/>
    <property type="match status" value="1"/>
</dbReference>
<evidence type="ECO:0000256" key="1">
    <source>
        <dbReference type="ARBA" id="ARBA00000151"/>
    </source>
</evidence>
<evidence type="ECO:0000256" key="6">
    <source>
        <dbReference type="ARBA" id="ARBA00022777"/>
    </source>
</evidence>
<dbReference type="Proteomes" id="UP000597444">
    <property type="component" value="Unassembled WGS sequence"/>
</dbReference>
<organism evidence="10 11">
    <name type="scientific">Reticulibacter mediterranei</name>
    <dbReference type="NCBI Taxonomy" id="2778369"/>
    <lineage>
        <taxon>Bacteria</taxon>
        <taxon>Bacillati</taxon>
        <taxon>Chloroflexota</taxon>
        <taxon>Ktedonobacteria</taxon>
        <taxon>Ktedonobacterales</taxon>
        <taxon>Reticulibacteraceae</taxon>
        <taxon>Reticulibacter</taxon>
    </lineage>
</organism>
<gene>
    <name evidence="10" type="ORF">KSF_078470</name>
</gene>
<dbReference type="GO" id="GO:0008902">
    <property type="term" value="F:hydroxymethylpyrimidine kinase activity"/>
    <property type="evidence" value="ECO:0007669"/>
    <property type="project" value="UniProtKB-EC"/>
</dbReference>
<comment type="caution">
    <text evidence="10">The sequence shown here is derived from an EMBL/GenBank/DDBJ whole genome shotgun (WGS) entry which is preliminary data.</text>
</comment>
<reference evidence="10" key="1">
    <citation type="submission" date="2020-10" db="EMBL/GenBank/DDBJ databases">
        <title>Taxonomic study of unclassified bacteria belonging to the class Ktedonobacteria.</title>
        <authorList>
            <person name="Yabe S."/>
            <person name="Wang C.M."/>
            <person name="Zheng Y."/>
            <person name="Sakai Y."/>
            <person name="Cavaletti L."/>
            <person name="Monciardini P."/>
            <person name="Donadio S."/>
        </authorList>
    </citation>
    <scope>NUCLEOTIDE SEQUENCE</scope>
    <source>
        <strain evidence="10">ID150040</strain>
    </source>
</reference>
<comment type="catalytic activity">
    <reaction evidence="1">
        <text>4-amino-5-hydroxymethyl-2-methylpyrimidine + ATP = 4-amino-2-methyl-5-(phosphooxymethyl)pyrimidine + ADP + H(+)</text>
        <dbReference type="Rhea" id="RHEA:23096"/>
        <dbReference type="ChEBI" id="CHEBI:15378"/>
        <dbReference type="ChEBI" id="CHEBI:16892"/>
        <dbReference type="ChEBI" id="CHEBI:30616"/>
        <dbReference type="ChEBI" id="CHEBI:58354"/>
        <dbReference type="ChEBI" id="CHEBI:456216"/>
        <dbReference type="EC" id="2.7.1.49"/>
    </reaction>
</comment>
<sequence>MEQTSPTYRALTIAGSDSGAGAGIQADLKTFAALGVYGLSALTAITAQNTQGVRAVLELPSTLITAQIDAVLEDIGADAAKTGMLSSSAVIEAVAECVQRWQLRLVVDPVMRAKGGDPLLAEEAVETLRTRLLPLAEVITPNLPEAEVLTGSRIETLDEMKEAARVIHAQGPQHVVIKGGHRVEEPVDIYFDGEQIVELRAERIDTPHTHGTGCTFSAAIAALIARGRPVGTAIAGAKQYITGAIQHAPGIGHGHGPVEHFWMYTEQGTPLPTQEQHWSPWFNRAKEQLHGTDTH</sequence>
<evidence type="ECO:0000313" key="10">
    <source>
        <dbReference type="EMBL" id="GHO97799.1"/>
    </source>
</evidence>
<dbReference type="PANTHER" id="PTHR20858">
    <property type="entry name" value="PHOSPHOMETHYLPYRIMIDINE KINASE"/>
    <property type="match status" value="1"/>
</dbReference>
<evidence type="ECO:0000256" key="3">
    <source>
        <dbReference type="ARBA" id="ARBA00004769"/>
    </source>
</evidence>
<evidence type="ECO:0000256" key="8">
    <source>
        <dbReference type="ARBA" id="ARBA00022977"/>
    </source>
</evidence>
<protein>
    <submittedName>
        <fullName evidence="10">Hydroxymethylpyrimidine/phosphomethylpyrimidine kinase</fullName>
    </submittedName>
</protein>
<comment type="pathway">
    <text evidence="3">Cofactor biosynthesis; thiamine diphosphate biosynthesis; 4-amino-2-methyl-5-diphosphomethylpyrimidine from 5-amino-1-(5-phospho-D-ribosyl)imidazole: step 3/3.</text>
</comment>
<dbReference type="PANTHER" id="PTHR20858:SF17">
    <property type="entry name" value="HYDROXYMETHYLPYRIMIDINE_PHOSPHOMETHYLPYRIMIDINE KINASE THI20-RELATED"/>
    <property type="match status" value="1"/>
</dbReference>
<dbReference type="RefSeq" id="WP_220208580.1">
    <property type="nucleotide sequence ID" value="NZ_BNJK01000002.1"/>
</dbReference>
<evidence type="ECO:0000256" key="2">
    <source>
        <dbReference type="ARBA" id="ARBA00000565"/>
    </source>
</evidence>
<keyword evidence="7" id="KW-0067">ATP-binding</keyword>
<proteinExistence type="predicted"/>
<dbReference type="GO" id="GO:0008972">
    <property type="term" value="F:phosphomethylpyrimidine kinase activity"/>
    <property type="evidence" value="ECO:0007669"/>
    <property type="project" value="UniProtKB-EC"/>
</dbReference>
<dbReference type="GO" id="GO:0005524">
    <property type="term" value="F:ATP binding"/>
    <property type="evidence" value="ECO:0007669"/>
    <property type="project" value="UniProtKB-KW"/>
</dbReference>
<keyword evidence="8" id="KW-0784">Thiamine biosynthesis</keyword>
<dbReference type="InterPro" id="IPR004399">
    <property type="entry name" value="HMP/HMP-P_kinase_dom"/>
</dbReference>
<evidence type="ECO:0000256" key="5">
    <source>
        <dbReference type="ARBA" id="ARBA00022741"/>
    </source>
</evidence>
<dbReference type="SUPFAM" id="SSF53613">
    <property type="entry name" value="Ribokinase-like"/>
    <property type="match status" value="1"/>
</dbReference>
<evidence type="ECO:0000259" key="9">
    <source>
        <dbReference type="Pfam" id="PF08543"/>
    </source>
</evidence>
<dbReference type="GO" id="GO:0005829">
    <property type="term" value="C:cytosol"/>
    <property type="evidence" value="ECO:0007669"/>
    <property type="project" value="TreeGrafter"/>
</dbReference>
<name>A0A8J3ILH0_9CHLR</name>
<keyword evidence="4" id="KW-0808">Transferase</keyword>
<evidence type="ECO:0000256" key="7">
    <source>
        <dbReference type="ARBA" id="ARBA00022840"/>
    </source>
</evidence>
<accession>A0A8J3ILH0</accession>
<dbReference type="InterPro" id="IPR029056">
    <property type="entry name" value="Ribokinase-like"/>
</dbReference>
<keyword evidence="5" id="KW-0547">Nucleotide-binding</keyword>
<dbReference type="Pfam" id="PF08543">
    <property type="entry name" value="Phos_pyr_kin"/>
    <property type="match status" value="1"/>
</dbReference>
<dbReference type="Gene3D" id="3.40.1190.20">
    <property type="match status" value="1"/>
</dbReference>
<evidence type="ECO:0000313" key="11">
    <source>
        <dbReference type="Proteomes" id="UP000597444"/>
    </source>
</evidence>
<keyword evidence="6 10" id="KW-0418">Kinase</keyword>
<dbReference type="EMBL" id="BNJK01000002">
    <property type="protein sequence ID" value="GHO97799.1"/>
    <property type="molecule type" value="Genomic_DNA"/>
</dbReference>
<dbReference type="GO" id="GO:0009228">
    <property type="term" value="P:thiamine biosynthetic process"/>
    <property type="evidence" value="ECO:0007669"/>
    <property type="project" value="UniProtKB-KW"/>
</dbReference>
<dbReference type="CDD" id="cd01169">
    <property type="entry name" value="HMPP_kinase"/>
    <property type="match status" value="1"/>
</dbReference>
<dbReference type="AlphaFoldDB" id="A0A8J3ILH0"/>
<keyword evidence="11" id="KW-1185">Reference proteome</keyword>
<dbReference type="InterPro" id="IPR013749">
    <property type="entry name" value="PM/HMP-P_kinase-1"/>
</dbReference>
<feature type="domain" description="Pyridoxamine kinase/Phosphomethylpyrimidine kinase" evidence="9">
    <location>
        <begin position="17"/>
        <end position="258"/>
    </location>
</feature>
<dbReference type="NCBIfam" id="TIGR00097">
    <property type="entry name" value="HMP-P_kinase"/>
    <property type="match status" value="1"/>
</dbReference>